<evidence type="ECO:0000313" key="1">
    <source>
        <dbReference type="EMBL" id="VVA40586.1"/>
    </source>
</evidence>
<dbReference type="Proteomes" id="UP000327085">
    <property type="component" value="Chromosome 3"/>
</dbReference>
<sequence length="73" mass="8212">MSLARVWLGLRMKLSARCVALAITFFHIVRFVHGQALRSSRLSLTRLKVVEAFGSSESRLRQQQVSARVVTAL</sequence>
<evidence type="ECO:0000313" key="2">
    <source>
        <dbReference type="Proteomes" id="UP000327085"/>
    </source>
</evidence>
<gene>
    <name evidence="1" type="ORF">ALMOND_2B018836</name>
</gene>
<protein>
    <submittedName>
        <fullName evidence="1">Uncharacterized protein</fullName>
    </submittedName>
</protein>
<dbReference type="EMBL" id="CABIKO010001020">
    <property type="protein sequence ID" value="VVA40586.1"/>
    <property type="molecule type" value="Genomic_DNA"/>
</dbReference>
<feature type="non-terminal residue" evidence="1">
    <location>
        <position position="73"/>
    </location>
</feature>
<dbReference type="Gramene" id="VVA40586">
    <property type="protein sequence ID" value="VVA40586"/>
    <property type="gene ID" value="Prudul26B018836"/>
</dbReference>
<dbReference type="AlphaFoldDB" id="A0A5E4GLR6"/>
<name>A0A5E4GLR6_PRUDU</name>
<proteinExistence type="predicted"/>
<accession>A0A5E4GLR6</accession>
<reference evidence="2" key="1">
    <citation type="journal article" date="2020" name="Plant J.">
        <title>Transposons played a major role in the diversification between the closely related almond and peach genomes: results from the almond genome sequence.</title>
        <authorList>
            <person name="Alioto T."/>
            <person name="Alexiou K.G."/>
            <person name="Bardil A."/>
            <person name="Barteri F."/>
            <person name="Castanera R."/>
            <person name="Cruz F."/>
            <person name="Dhingra A."/>
            <person name="Duval H."/>
            <person name="Fernandez I Marti A."/>
            <person name="Frias L."/>
            <person name="Galan B."/>
            <person name="Garcia J.L."/>
            <person name="Howad W."/>
            <person name="Gomez-Garrido J."/>
            <person name="Gut M."/>
            <person name="Julca I."/>
            <person name="Morata J."/>
            <person name="Puigdomenech P."/>
            <person name="Ribeca P."/>
            <person name="Rubio Cabetas M.J."/>
            <person name="Vlasova A."/>
            <person name="Wirthensohn M."/>
            <person name="Garcia-Mas J."/>
            <person name="Gabaldon T."/>
            <person name="Casacuberta J.M."/>
            <person name="Arus P."/>
        </authorList>
    </citation>
    <scope>NUCLEOTIDE SEQUENCE [LARGE SCALE GENOMIC DNA]</scope>
    <source>
        <strain evidence="2">cv. Texas</strain>
    </source>
</reference>
<organism evidence="1 2">
    <name type="scientific">Prunus dulcis</name>
    <name type="common">Almond</name>
    <name type="synonym">Amygdalus dulcis</name>
    <dbReference type="NCBI Taxonomy" id="3755"/>
    <lineage>
        <taxon>Eukaryota</taxon>
        <taxon>Viridiplantae</taxon>
        <taxon>Streptophyta</taxon>
        <taxon>Embryophyta</taxon>
        <taxon>Tracheophyta</taxon>
        <taxon>Spermatophyta</taxon>
        <taxon>Magnoliopsida</taxon>
        <taxon>eudicotyledons</taxon>
        <taxon>Gunneridae</taxon>
        <taxon>Pentapetalae</taxon>
        <taxon>rosids</taxon>
        <taxon>fabids</taxon>
        <taxon>Rosales</taxon>
        <taxon>Rosaceae</taxon>
        <taxon>Amygdaloideae</taxon>
        <taxon>Amygdaleae</taxon>
        <taxon>Prunus</taxon>
    </lineage>
</organism>
<dbReference type="InParanoid" id="A0A5E4GLR6"/>